<accession>A0A397Y805</accession>
<dbReference type="EMBL" id="CM010636">
    <property type="protein sequence ID" value="RID47050.1"/>
    <property type="molecule type" value="Genomic_DNA"/>
</dbReference>
<sequence>MTSYGGEPKFVLITSINPKVVGGCLEMAQIKHPLHQS</sequence>
<dbReference type="Proteomes" id="UP000264353">
    <property type="component" value="Chromosome A9"/>
</dbReference>
<protein>
    <submittedName>
        <fullName evidence="1">Uncharacterized protein</fullName>
    </submittedName>
</protein>
<organism evidence="1 2">
    <name type="scientific">Brassica campestris</name>
    <name type="common">Field mustard</name>
    <dbReference type="NCBI Taxonomy" id="3711"/>
    <lineage>
        <taxon>Eukaryota</taxon>
        <taxon>Viridiplantae</taxon>
        <taxon>Streptophyta</taxon>
        <taxon>Embryophyta</taxon>
        <taxon>Tracheophyta</taxon>
        <taxon>Spermatophyta</taxon>
        <taxon>Magnoliopsida</taxon>
        <taxon>eudicotyledons</taxon>
        <taxon>Gunneridae</taxon>
        <taxon>Pentapetalae</taxon>
        <taxon>rosids</taxon>
        <taxon>malvids</taxon>
        <taxon>Brassicales</taxon>
        <taxon>Brassicaceae</taxon>
        <taxon>Brassiceae</taxon>
        <taxon>Brassica</taxon>
    </lineage>
</organism>
<evidence type="ECO:0000313" key="2">
    <source>
        <dbReference type="Proteomes" id="UP000264353"/>
    </source>
</evidence>
<gene>
    <name evidence="1" type="ORF">BRARA_I03678</name>
</gene>
<proteinExistence type="predicted"/>
<name>A0A397Y805_BRACM</name>
<reference evidence="1 2" key="1">
    <citation type="submission" date="2018-06" db="EMBL/GenBank/DDBJ databases">
        <title>WGS assembly of Brassica rapa FPsc.</title>
        <authorList>
            <person name="Bowman J."/>
            <person name="Kohchi T."/>
            <person name="Yamato K."/>
            <person name="Jenkins J."/>
            <person name="Shu S."/>
            <person name="Ishizaki K."/>
            <person name="Yamaoka S."/>
            <person name="Nishihama R."/>
            <person name="Nakamura Y."/>
            <person name="Berger F."/>
            <person name="Adam C."/>
            <person name="Aki S."/>
            <person name="Althoff F."/>
            <person name="Araki T."/>
            <person name="Arteaga-Vazquez M."/>
            <person name="Balasubrmanian S."/>
            <person name="Bauer D."/>
            <person name="Boehm C."/>
            <person name="Briginshaw L."/>
            <person name="Caballero-Perez J."/>
            <person name="Catarino B."/>
            <person name="Chen F."/>
            <person name="Chiyoda S."/>
            <person name="Chovatia M."/>
            <person name="Davies K."/>
            <person name="Delmans M."/>
            <person name="Demura T."/>
            <person name="Dierschke T."/>
            <person name="Dolan L."/>
            <person name="Dorantes-Acosta A."/>
            <person name="Eklund D."/>
            <person name="Florent S."/>
            <person name="Flores-Sandoval E."/>
            <person name="Fujiyama A."/>
            <person name="Fukuzawa H."/>
            <person name="Galik B."/>
            <person name="Grimanelli D."/>
            <person name="Grimwood J."/>
            <person name="Grossniklaus U."/>
            <person name="Hamada T."/>
            <person name="Haseloff J."/>
            <person name="Hetherington A."/>
            <person name="Higo A."/>
            <person name="Hirakawa Y."/>
            <person name="Hundley H."/>
            <person name="Ikeda Y."/>
            <person name="Inoue K."/>
            <person name="Inoue S."/>
            <person name="Ishida S."/>
            <person name="Jia Q."/>
            <person name="Kakita M."/>
            <person name="Kanazawa T."/>
            <person name="Kawai Y."/>
            <person name="Kawashima T."/>
            <person name="Kennedy M."/>
            <person name="Kinose K."/>
            <person name="Kinoshita T."/>
            <person name="Kohara Y."/>
            <person name="Koide E."/>
            <person name="Komatsu K."/>
            <person name="Kopischke S."/>
            <person name="Kubo M."/>
            <person name="Kyozuka J."/>
            <person name="Lagercrantz U."/>
            <person name="Lin S."/>
            <person name="Lindquist E."/>
            <person name="Lipzen A."/>
            <person name="Lu C."/>
            <person name="Luna E."/>
            <person name="Martienssen R."/>
            <person name="Minamino N."/>
            <person name="Mizutani M."/>
            <person name="Mizutani M."/>
            <person name="Mochizuki N."/>
            <person name="Monte I."/>
            <person name="Mosher R."/>
            <person name="Nagasaki H."/>
            <person name="Nakagami H."/>
            <person name="Naramoto S."/>
            <person name="Nishitani K."/>
            <person name="Ohtani M."/>
            <person name="Okamoto T."/>
            <person name="Okumura M."/>
            <person name="Phillips J."/>
            <person name="Pollak B."/>
            <person name="Reinders A."/>
            <person name="Roevekamp M."/>
            <person name="Sano R."/>
            <person name="Sawa S."/>
            <person name="Schmid M."/>
            <person name="Shirakawa M."/>
            <person name="Solano R."/>
            <person name="Spunde A."/>
            <person name="Suetsugu N."/>
            <person name="Sugano S."/>
            <person name="Sugiyama A."/>
            <person name="Sun R."/>
            <person name="Suzuki Y."/>
            <person name="Takenaka M."/>
            <person name="Takezawa D."/>
            <person name="Tomogane H."/>
            <person name="Tsuzuki M."/>
            <person name="Ueda T."/>
            <person name="Umeda M."/>
            <person name="Ward J."/>
            <person name="Watanabe Y."/>
            <person name="Yazaki K."/>
            <person name="Yokoyama R."/>
            <person name="Yoshitake Y."/>
            <person name="Yotsui I."/>
            <person name="Zachgo S."/>
            <person name="Schmutz J."/>
        </authorList>
    </citation>
    <scope>NUCLEOTIDE SEQUENCE [LARGE SCALE GENOMIC DNA]</scope>
    <source>
        <strain evidence="2">cv. B-3</strain>
    </source>
</reference>
<dbReference type="AlphaFoldDB" id="A0A397Y805"/>
<evidence type="ECO:0000313" key="1">
    <source>
        <dbReference type="EMBL" id="RID47050.1"/>
    </source>
</evidence>